<keyword evidence="2" id="KW-0812">Transmembrane</keyword>
<name>A0A6L7EXQ0_9ACTN</name>
<keyword evidence="2" id="KW-0472">Membrane</keyword>
<gene>
    <name evidence="4" type="ORF">GRQ65_01245</name>
</gene>
<comment type="caution">
    <text evidence="4">The sequence shown here is derived from an EMBL/GenBank/DDBJ whole genome shotgun (WGS) entry which is preliminary data.</text>
</comment>
<sequence>MRRVLIVLLAAIALLVPVAPAHAAARVTVTGDGGTATVDPTYLTTLTVTGRGFQSVAGGHGGIYVFFGTVSGTWRPSQGGQTGRDLLYVPDDESADNAGHQRFIAFPGSDTAGSATSTMRADGSWSTTINVPGAAFDTVDRDGAVRRVDCRRVTCGVITVGAHGVVNARNESFTPVRVASVAPTEPAASTPASTTTDGDDVSTAAPTAEPADEPTDEPAGTKRPRPGKAVPATLEVDRASARPGNVLAFTAAGLTPGSQVSAVLDDGAAGAGPFLVGPDGRLAGVVSIPASTEVGTHELRLFGVEEPPSVSFAVTDVSTPDTAPTPVTTPVAAEVPDERGAVLFAAGSAAVLLLALARLVVVRRRTRRA</sequence>
<proteinExistence type="predicted"/>
<keyword evidence="2" id="KW-1133">Transmembrane helix</keyword>
<protein>
    <submittedName>
        <fullName evidence="4">Uncharacterized protein</fullName>
    </submittedName>
</protein>
<keyword evidence="5" id="KW-1185">Reference proteome</keyword>
<dbReference type="Gene3D" id="2.60.40.230">
    <property type="entry name" value="Neocarzinostatin-like"/>
    <property type="match status" value="1"/>
</dbReference>
<feature type="transmembrane region" description="Helical" evidence="2">
    <location>
        <begin position="341"/>
        <end position="361"/>
    </location>
</feature>
<evidence type="ECO:0000256" key="3">
    <source>
        <dbReference type="SAM" id="SignalP"/>
    </source>
</evidence>
<accession>A0A6L7EXQ0</accession>
<feature type="compositionally biased region" description="Low complexity" evidence="1">
    <location>
        <begin position="181"/>
        <end position="196"/>
    </location>
</feature>
<dbReference type="AlphaFoldDB" id="A0A6L7EXQ0"/>
<reference evidence="4 5" key="1">
    <citation type="submission" date="2019-12" db="EMBL/GenBank/DDBJ databases">
        <authorList>
            <person name="Kun Z."/>
        </authorList>
    </citation>
    <scope>NUCLEOTIDE SEQUENCE [LARGE SCALE GENOMIC DNA]</scope>
    <source>
        <strain evidence="4 5">YIM 123512</strain>
    </source>
</reference>
<dbReference type="Proteomes" id="UP000473325">
    <property type="component" value="Unassembled WGS sequence"/>
</dbReference>
<feature type="chain" id="PRO_5026756868" evidence="3">
    <location>
        <begin position="24"/>
        <end position="369"/>
    </location>
</feature>
<keyword evidence="3" id="KW-0732">Signal</keyword>
<evidence type="ECO:0000313" key="5">
    <source>
        <dbReference type="Proteomes" id="UP000473325"/>
    </source>
</evidence>
<organism evidence="4 5">
    <name type="scientific">Nocardioides flavescens</name>
    <dbReference type="NCBI Taxonomy" id="2691959"/>
    <lineage>
        <taxon>Bacteria</taxon>
        <taxon>Bacillati</taxon>
        <taxon>Actinomycetota</taxon>
        <taxon>Actinomycetes</taxon>
        <taxon>Propionibacteriales</taxon>
        <taxon>Nocardioidaceae</taxon>
        <taxon>Nocardioides</taxon>
    </lineage>
</organism>
<evidence type="ECO:0000256" key="2">
    <source>
        <dbReference type="SAM" id="Phobius"/>
    </source>
</evidence>
<dbReference type="EMBL" id="WUEK01000001">
    <property type="protein sequence ID" value="MXG88172.1"/>
    <property type="molecule type" value="Genomic_DNA"/>
</dbReference>
<evidence type="ECO:0000256" key="1">
    <source>
        <dbReference type="SAM" id="MobiDB-lite"/>
    </source>
</evidence>
<feature type="signal peptide" evidence="3">
    <location>
        <begin position="1"/>
        <end position="23"/>
    </location>
</feature>
<feature type="region of interest" description="Disordered" evidence="1">
    <location>
        <begin position="181"/>
        <end position="229"/>
    </location>
</feature>
<evidence type="ECO:0000313" key="4">
    <source>
        <dbReference type="EMBL" id="MXG88172.1"/>
    </source>
</evidence>
<dbReference type="RefSeq" id="WP_160874341.1">
    <property type="nucleotide sequence ID" value="NZ_WUEK01000001.1"/>
</dbReference>